<keyword evidence="3" id="KW-0597">Phosphoprotein</keyword>
<name>A0A1G7VM69_9BACT</name>
<dbReference type="PROSITE" id="PS51257">
    <property type="entry name" value="PROKAR_LIPOPROTEIN"/>
    <property type="match status" value="1"/>
</dbReference>
<dbReference type="InterPro" id="IPR036890">
    <property type="entry name" value="HATPase_C_sf"/>
</dbReference>
<protein>
    <recommendedName>
        <fullName evidence="2">histidine kinase</fullName>
        <ecNumber evidence="2">2.7.13.3</ecNumber>
    </recommendedName>
</protein>
<feature type="transmembrane region" description="Helical" evidence="7">
    <location>
        <begin position="395"/>
        <end position="415"/>
    </location>
</feature>
<evidence type="ECO:0000256" key="2">
    <source>
        <dbReference type="ARBA" id="ARBA00012438"/>
    </source>
</evidence>
<dbReference type="Gene3D" id="1.25.40.10">
    <property type="entry name" value="Tetratricopeptide repeat domain"/>
    <property type="match status" value="1"/>
</dbReference>
<organism evidence="9 10">
    <name type="scientific">Prevotella communis</name>
    <dbReference type="NCBI Taxonomy" id="2913614"/>
    <lineage>
        <taxon>Bacteria</taxon>
        <taxon>Pseudomonadati</taxon>
        <taxon>Bacteroidota</taxon>
        <taxon>Bacteroidia</taxon>
        <taxon>Bacteroidales</taxon>
        <taxon>Prevotellaceae</taxon>
        <taxon>Prevotella</taxon>
    </lineage>
</organism>
<dbReference type="InterPro" id="IPR050736">
    <property type="entry name" value="Sensor_HK_Regulatory"/>
</dbReference>
<dbReference type="SMART" id="SM00387">
    <property type="entry name" value="HATPase_c"/>
    <property type="match status" value="1"/>
</dbReference>
<dbReference type="InterPro" id="IPR004358">
    <property type="entry name" value="Sig_transdc_His_kin-like_C"/>
</dbReference>
<feature type="domain" description="Histidine kinase" evidence="8">
    <location>
        <begin position="450"/>
        <end position="666"/>
    </location>
</feature>
<dbReference type="STRING" id="645274.SAMN04487901_10637"/>
<evidence type="ECO:0000256" key="4">
    <source>
        <dbReference type="ARBA" id="ARBA00022679"/>
    </source>
</evidence>
<evidence type="ECO:0000259" key="8">
    <source>
        <dbReference type="PROSITE" id="PS50109"/>
    </source>
</evidence>
<keyword evidence="7" id="KW-1133">Transmembrane helix</keyword>
<dbReference type="InterPro" id="IPR005467">
    <property type="entry name" value="His_kinase_dom"/>
</dbReference>
<comment type="catalytic activity">
    <reaction evidence="1">
        <text>ATP + protein L-histidine = ADP + protein N-phospho-L-histidine.</text>
        <dbReference type="EC" id="2.7.13.3"/>
    </reaction>
</comment>
<sequence length="666" mass="75530">MKKTSLILFLLATLSIITTFCSCGEKYVIVANTNQADSLINIAYKNHNYDSLIILADSMQKTGELSDMKACYWRGYAFSRQQKMRLAESNWQRAISLDIQTDEDKEYYAKSANRLAGILLLKGEYEATMKVAIPAMEMMKEAKLDETSDYTYLLVTLGCCQLKLEKPTEAAVNFDQAYLRYSQMTTKDPTASQYTNAIVGVITITDNYLLQKRFTEAFYWVSHLEELLNQYQMLPDAEQTFFDKQETRLNLYRATALEGLGQHAEAAKAYDKARLTDYARTNEGKLEATTYLMAAKRWEEAAHNFEIFDEQVSKYGIKLSLDIIQHYLLPKYRANVGAQQLDSAVYIGMEICTALDSAIVQTQQDEALELATLYNLQQKETVFVQQKADMARQRMVATIVALALIILFFVLIIFFRHKAAMRLETAYYQLEIANEKTKESSRMKTSFIHQMSHEIRTPLNILSGFAQIISTPDIKLDEETKQDMNRKIMENTVRITELVNKMLEMSEASSKTVIERTENIPATQIAVEAMNAFPIGNKYKIPIDLQQDNSTNDVRIQTNEQAATRALVLLLGNAEKYTREGAIHLKVDVPSDKVVRYTVEDTGIGVPKAEAEHIFEEFVQLDENNEGTGIGLTVARSIANRLGGDVILDTTYTSGARFIMTLPLNK</sequence>
<dbReference type="Pfam" id="PF02518">
    <property type="entry name" value="HATPase_c"/>
    <property type="match status" value="1"/>
</dbReference>
<evidence type="ECO:0000313" key="9">
    <source>
        <dbReference type="EMBL" id="SDG60814.1"/>
    </source>
</evidence>
<keyword evidence="7" id="KW-0472">Membrane</keyword>
<evidence type="ECO:0000256" key="7">
    <source>
        <dbReference type="SAM" id="Phobius"/>
    </source>
</evidence>
<evidence type="ECO:0000256" key="1">
    <source>
        <dbReference type="ARBA" id="ARBA00000085"/>
    </source>
</evidence>
<dbReference type="Pfam" id="PF00512">
    <property type="entry name" value="HisKA"/>
    <property type="match status" value="1"/>
</dbReference>
<dbReference type="SUPFAM" id="SSF48452">
    <property type="entry name" value="TPR-like"/>
    <property type="match status" value="1"/>
</dbReference>
<dbReference type="SUPFAM" id="SSF55874">
    <property type="entry name" value="ATPase domain of HSP90 chaperone/DNA topoisomerase II/histidine kinase"/>
    <property type="match status" value="1"/>
</dbReference>
<dbReference type="PRINTS" id="PR00344">
    <property type="entry name" value="BCTRLSENSOR"/>
</dbReference>
<dbReference type="CDD" id="cd00082">
    <property type="entry name" value="HisKA"/>
    <property type="match status" value="1"/>
</dbReference>
<dbReference type="InterPro" id="IPR036097">
    <property type="entry name" value="HisK_dim/P_sf"/>
</dbReference>
<dbReference type="Proteomes" id="UP000198779">
    <property type="component" value="Unassembled WGS sequence"/>
</dbReference>
<dbReference type="PROSITE" id="PS50109">
    <property type="entry name" value="HIS_KIN"/>
    <property type="match status" value="1"/>
</dbReference>
<dbReference type="GO" id="GO:0000155">
    <property type="term" value="F:phosphorelay sensor kinase activity"/>
    <property type="evidence" value="ECO:0007669"/>
    <property type="project" value="InterPro"/>
</dbReference>
<keyword evidence="4" id="KW-0808">Transferase</keyword>
<dbReference type="Gene3D" id="1.10.287.130">
    <property type="match status" value="1"/>
</dbReference>
<dbReference type="InterPro" id="IPR003594">
    <property type="entry name" value="HATPase_dom"/>
</dbReference>
<keyword evidence="10" id="KW-1185">Reference proteome</keyword>
<dbReference type="Gene3D" id="3.30.565.10">
    <property type="entry name" value="Histidine kinase-like ATPase, C-terminal domain"/>
    <property type="match status" value="1"/>
</dbReference>
<evidence type="ECO:0000256" key="6">
    <source>
        <dbReference type="ARBA" id="ARBA00023012"/>
    </source>
</evidence>
<dbReference type="RefSeq" id="WP_091816507.1">
    <property type="nucleotide sequence ID" value="NZ_FNCQ01000006.1"/>
</dbReference>
<evidence type="ECO:0000313" key="10">
    <source>
        <dbReference type="Proteomes" id="UP000198779"/>
    </source>
</evidence>
<dbReference type="SMART" id="SM00388">
    <property type="entry name" value="HisKA"/>
    <property type="match status" value="1"/>
</dbReference>
<evidence type="ECO:0000256" key="3">
    <source>
        <dbReference type="ARBA" id="ARBA00022553"/>
    </source>
</evidence>
<dbReference type="PANTHER" id="PTHR43711">
    <property type="entry name" value="TWO-COMPONENT HISTIDINE KINASE"/>
    <property type="match status" value="1"/>
</dbReference>
<evidence type="ECO:0000256" key="5">
    <source>
        <dbReference type="ARBA" id="ARBA00022777"/>
    </source>
</evidence>
<dbReference type="AlphaFoldDB" id="A0A1G7VM69"/>
<dbReference type="EC" id="2.7.13.3" evidence="2"/>
<dbReference type="SUPFAM" id="SSF47384">
    <property type="entry name" value="Homodimeric domain of signal transducing histidine kinase"/>
    <property type="match status" value="1"/>
</dbReference>
<dbReference type="PANTHER" id="PTHR43711:SF26">
    <property type="entry name" value="SENSOR HISTIDINE KINASE RCSC"/>
    <property type="match status" value="1"/>
</dbReference>
<accession>A0A1G7VM69</accession>
<reference evidence="10" key="1">
    <citation type="submission" date="2016-10" db="EMBL/GenBank/DDBJ databases">
        <authorList>
            <person name="Varghese N."/>
            <person name="Submissions S."/>
        </authorList>
    </citation>
    <scope>NUCLEOTIDE SEQUENCE [LARGE SCALE GENOMIC DNA]</scope>
    <source>
        <strain evidence="10">BP1-148</strain>
    </source>
</reference>
<keyword evidence="6" id="KW-0902">Two-component regulatory system</keyword>
<keyword evidence="7" id="KW-0812">Transmembrane</keyword>
<keyword evidence="5 9" id="KW-0418">Kinase</keyword>
<dbReference type="InterPro" id="IPR003661">
    <property type="entry name" value="HisK_dim/P_dom"/>
</dbReference>
<dbReference type="InterPro" id="IPR011990">
    <property type="entry name" value="TPR-like_helical_dom_sf"/>
</dbReference>
<gene>
    <name evidence="9" type="ORF">SAMN04487901_10637</name>
</gene>
<proteinExistence type="predicted"/>
<dbReference type="EMBL" id="FNCQ01000006">
    <property type="protein sequence ID" value="SDG60814.1"/>
    <property type="molecule type" value="Genomic_DNA"/>
</dbReference>